<sequence length="123" mass="14137">MIKGRYIQEFASTLFYVLCVLEYFSRTLENRVSLLVCNLRVKRREPLSRMPLPPHKHLNLKVVNCRRDAFFAGASKYRECCRDRLSVGAGIQWSTVYPSMEAAKIRIIGGRSVGTRVRGLTLE</sequence>
<dbReference type="Proteomes" id="UP000177798">
    <property type="component" value="Chromosome 6"/>
</dbReference>
<reference evidence="2" key="1">
    <citation type="journal article" date="2017" name="Genome Biol. Evol.">
        <title>The complete genome sequence of the phytopathogenic fungus Sclerotinia sclerotiorum reveals insights into the genome architecture of broad host range pathogens.</title>
        <authorList>
            <person name="Derbyshire M."/>
            <person name="Denton-Giles M."/>
            <person name="Hegedus D."/>
            <person name="Seifbarghy S."/>
            <person name="Rollins J."/>
            <person name="van Kan J."/>
            <person name="Seidl M.F."/>
            <person name="Faino L."/>
            <person name="Mbengue M."/>
            <person name="Navaud O."/>
            <person name="Raffaele S."/>
            <person name="Hammond-Kosack K."/>
            <person name="Heard S."/>
            <person name="Oliver R."/>
        </authorList>
    </citation>
    <scope>NUCLEOTIDE SEQUENCE [LARGE SCALE GENOMIC DNA]</scope>
    <source>
        <strain evidence="2">ATCC 18683 / 1980 / Ss-1</strain>
    </source>
</reference>
<dbReference type="EMBL" id="CP017819">
    <property type="protein sequence ID" value="APA10328.1"/>
    <property type="molecule type" value="Genomic_DNA"/>
</dbReference>
<proteinExistence type="predicted"/>
<gene>
    <name evidence="1" type="ORF">sscle_06g050980</name>
</gene>
<evidence type="ECO:0000313" key="1">
    <source>
        <dbReference type="EMBL" id="APA10328.1"/>
    </source>
</evidence>
<dbReference type="VEuPathDB" id="FungiDB:sscle_06g050980"/>
<protein>
    <submittedName>
        <fullName evidence="1">Uncharacterized protein</fullName>
    </submittedName>
</protein>
<accession>A0A1D9Q5V2</accession>
<evidence type="ECO:0000313" key="2">
    <source>
        <dbReference type="Proteomes" id="UP000177798"/>
    </source>
</evidence>
<organism evidence="1 2">
    <name type="scientific">Sclerotinia sclerotiorum (strain ATCC 18683 / 1980 / Ss-1)</name>
    <name type="common">White mold</name>
    <name type="synonym">Whetzelinia sclerotiorum</name>
    <dbReference type="NCBI Taxonomy" id="665079"/>
    <lineage>
        <taxon>Eukaryota</taxon>
        <taxon>Fungi</taxon>
        <taxon>Dikarya</taxon>
        <taxon>Ascomycota</taxon>
        <taxon>Pezizomycotina</taxon>
        <taxon>Leotiomycetes</taxon>
        <taxon>Helotiales</taxon>
        <taxon>Sclerotiniaceae</taxon>
        <taxon>Sclerotinia</taxon>
    </lineage>
</organism>
<name>A0A1D9Q5V2_SCLS1</name>
<dbReference type="AlphaFoldDB" id="A0A1D9Q5V2"/>